<name>A0A034V0K4_BACDO</name>
<evidence type="ECO:0000313" key="1">
    <source>
        <dbReference type="EMBL" id="JAC36049.1"/>
    </source>
</evidence>
<dbReference type="EMBL" id="GAKP01022905">
    <property type="protein sequence ID" value="JAC36049.1"/>
    <property type="molecule type" value="Transcribed_RNA"/>
</dbReference>
<accession>A0A034V0K4</accession>
<organism evidence="1">
    <name type="scientific">Bactrocera dorsalis</name>
    <name type="common">Oriental fruit fly</name>
    <name type="synonym">Dacus dorsalis</name>
    <dbReference type="NCBI Taxonomy" id="27457"/>
    <lineage>
        <taxon>Eukaryota</taxon>
        <taxon>Metazoa</taxon>
        <taxon>Ecdysozoa</taxon>
        <taxon>Arthropoda</taxon>
        <taxon>Hexapoda</taxon>
        <taxon>Insecta</taxon>
        <taxon>Pterygota</taxon>
        <taxon>Neoptera</taxon>
        <taxon>Endopterygota</taxon>
        <taxon>Diptera</taxon>
        <taxon>Brachycera</taxon>
        <taxon>Muscomorpha</taxon>
        <taxon>Tephritoidea</taxon>
        <taxon>Tephritidae</taxon>
        <taxon>Bactrocera</taxon>
        <taxon>Bactrocera</taxon>
    </lineage>
</organism>
<reference evidence="1" key="1">
    <citation type="journal article" date="2014" name="BMC Genomics">
        <title>Characterizing the developmental transcriptome of the oriental fruit fly, Bactrocera dorsalis (Diptera: Tephritidae) through comparative genomic analysis with Drosophila melanogaster utilizing modENCODE datasets.</title>
        <authorList>
            <person name="Geib S.M."/>
            <person name="Calla B."/>
            <person name="Hall B."/>
            <person name="Hou S."/>
            <person name="Manoukis N.C."/>
        </authorList>
    </citation>
    <scope>NUCLEOTIDE SEQUENCE</scope>
    <source>
        <strain evidence="1">Punador</strain>
    </source>
</reference>
<feature type="non-terminal residue" evidence="1">
    <location>
        <position position="113"/>
    </location>
</feature>
<protein>
    <submittedName>
        <fullName evidence="1">Uncharacterized protein</fullName>
    </submittedName>
</protein>
<sequence length="113" mass="12859">MNLILIEQLKFNIKSKFDYRFPVTDILVCAALLDPRFSALDCVLKYCSQKCFTKVEFLIKMCKDLVGDSEQIIDDQNNNQSPSASKILKLAQKHSTSSKNMSLEAECHLLLRA</sequence>
<dbReference type="AlphaFoldDB" id="A0A034V0K4"/>
<proteinExistence type="predicted"/>